<dbReference type="RefSeq" id="XP_021755615.1">
    <property type="nucleotide sequence ID" value="XM_021899923.1"/>
</dbReference>
<dbReference type="Pfam" id="PF00201">
    <property type="entry name" value="UDPGT"/>
    <property type="match status" value="1"/>
</dbReference>
<dbReference type="Proteomes" id="UP000596660">
    <property type="component" value="Unplaced"/>
</dbReference>
<dbReference type="GO" id="GO:0035251">
    <property type="term" value="F:UDP-glucosyltransferase activity"/>
    <property type="evidence" value="ECO:0007669"/>
    <property type="project" value="TreeGrafter"/>
</dbReference>
<dbReference type="SMR" id="A0A803KVF5"/>
<evidence type="ECO:0000256" key="5">
    <source>
        <dbReference type="RuleBase" id="RU362057"/>
    </source>
</evidence>
<evidence type="ECO:0000256" key="4">
    <source>
        <dbReference type="RuleBase" id="RU003718"/>
    </source>
</evidence>
<organism evidence="6 7">
    <name type="scientific">Chenopodium quinoa</name>
    <name type="common">Quinoa</name>
    <dbReference type="NCBI Taxonomy" id="63459"/>
    <lineage>
        <taxon>Eukaryota</taxon>
        <taxon>Viridiplantae</taxon>
        <taxon>Streptophyta</taxon>
        <taxon>Embryophyta</taxon>
        <taxon>Tracheophyta</taxon>
        <taxon>Spermatophyta</taxon>
        <taxon>Magnoliopsida</taxon>
        <taxon>eudicotyledons</taxon>
        <taxon>Gunneridae</taxon>
        <taxon>Pentapetalae</taxon>
        <taxon>Caryophyllales</taxon>
        <taxon>Chenopodiaceae</taxon>
        <taxon>Chenopodioideae</taxon>
        <taxon>Atripliceae</taxon>
        <taxon>Chenopodium</taxon>
    </lineage>
</organism>
<reference evidence="6" key="1">
    <citation type="journal article" date="2017" name="Nature">
        <title>The genome of Chenopodium quinoa.</title>
        <authorList>
            <person name="Jarvis D.E."/>
            <person name="Ho Y.S."/>
            <person name="Lightfoot D.J."/>
            <person name="Schmoeckel S.M."/>
            <person name="Li B."/>
            <person name="Borm T.J.A."/>
            <person name="Ohyanagi H."/>
            <person name="Mineta K."/>
            <person name="Michell C.T."/>
            <person name="Saber N."/>
            <person name="Kharbatia N.M."/>
            <person name="Rupper R.R."/>
            <person name="Sharp A.R."/>
            <person name="Dally N."/>
            <person name="Boughton B.A."/>
            <person name="Woo Y.H."/>
            <person name="Gao G."/>
            <person name="Schijlen E.G.W.M."/>
            <person name="Guo X."/>
            <person name="Momin A.A."/>
            <person name="Negrao S."/>
            <person name="Al-Babili S."/>
            <person name="Gehring C."/>
            <person name="Roessner U."/>
            <person name="Jung C."/>
            <person name="Murphy K."/>
            <person name="Arold S.T."/>
            <person name="Gojobori T."/>
            <person name="van der Linden C.G."/>
            <person name="van Loo E.N."/>
            <person name="Jellen E.N."/>
            <person name="Maughan P.J."/>
            <person name="Tester M."/>
        </authorList>
    </citation>
    <scope>NUCLEOTIDE SEQUENCE [LARGE SCALE GENOMIC DNA]</scope>
    <source>
        <strain evidence="6">cv. PI 614886</strain>
    </source>
</reference>
<dbReference type="PANTHER" id="PTHR48047:SF45">
    <property type="entry name" value="SCOPOLETIN GLUCOSYLTRANSFERASE-LIKE"/>
    <property type="match status" value="1"/>
</dbReference>
<dbReference type="AlphaFoldDB" id="A0A803KVF5"/>
<accession>A0A803KVF5</accession>
<dbReference type="Gene3D" id="3.40.50.2000">
    <property type="entry name" value="Glycogen Phosphorylase B"/>
    <property type="match status" value="2"/>
</dbReference>
<dbReference type="EnsemblPlants" id="AUR62003013-RA">
    <property type="protein sequence ID" value="AUR62003013-RA:cds"/>
    <property type="gene ID" value="AUR62003013"/>
</dbReference>
<sequence length="488" mass="55762">MVAQESQRLHIVFFPLMAAGHMIPILDMAKVFATHHVKATIVTTPYNAPTFTRPLESYKNIGPPIDVEVIPFDTKEAGFPEGVENFEQFTSDEMTLRFLKAIDVLQESLEKVIEKYKPNCLVADMLFPFATDVAAKFNIPRLVFHGTNYFSQCLMDSLIKYEPYKQVLSDEEEFVVPHFPHEIKFKPSQLHTSMRGLGDKQINDEWMNIFVRAKDAEERSFGFIINSFYELEPDYAEYYKKVMGRRAWHIGPVSLCNHGKEAKFQRGKDSSINEHECLEWLDAKKPRSVVYISFGSLAEVSTLQLQEIAMGLEASNQDFIWVVRRNNYGNGEKEKNEWLPQEFEKRMEGKGLIIWGWAPQVLILDHEAIGAFVTHCGWNSTLESVSCGVPMVTWPVFAEQFYNEKLVTEILKIGVGVGAKQCNRVVEGTVKREDIKEAIRKVMVGEEALEIRNRAKKMKELAIRAFEDGGSSYSNLQSLINELSSYNA</sequence>
<protein>
    <recommendedName>
        <fullName evidence="5">Glycosyltransferase</fullName>
        <ecNumber evidence="5">2.4.1.-</ecNumber>
    </recommendedName>
</protein>
<dbReference type="GeneID" id="110720850"/>
<dbReference type="FunFam" id="3.40.50.2000:FF:000071">
    <property type="entry name" value="Glycosyltransferase"/>
    <property type="match status" value="1"/>
</dbReference>
<comment type="similarity">
    <text evidence="1 4">Belongs to the UDP-glycosyltransferase family.</text>
</comment>
<dbReference type="PANTHER" id="PTHR48047">
    <property type="entry name" value="GLYCOSYLTRANSFERASE"/>
    <property type="match status" value="1"/>
</dbReference>
<name>A0A803KVF5_CHEQI</name>
<evidence type="ECO:0000313" key="7">
    <source>
        <dbReference type="Proteomes" id="UP000596660"/>
    </source>
</evidence>
<dbReference type="InterPro" id="IPR002213">
    <property type="entry name" value="UDP_glucos_trans"/>
</dbReference>
<reference evidence="6" key="2">
    <citation type="submission" date="2021-03" db="UniProtKB">
        <authorList>
            <consortium name="EnsemblPlants"/>
        </authorList>
    </citation>
    <scope>IDENTIFICATION</scope>
</reference>
<dbReference type="InterPro" id="IPR035595">
    <property type="entry name" value="UDP_glycos_trans_CS"/>
</dbReference>
<dbReference type="OrthoDB" id="5835829at2759"/>
<gene>
    <name evidence="6" type="primary">LOC110720850</name>
</gene>
<dbReference type="SUPFAM" id="SSF53756">
    <property type="entry name" value="UDP-Glycosyltransferase/glycogen phosphorylase"/>
    <property type="match status" value="1"/>
</dbReference>
<dbReference type="KEGG" id="cqi:110720850"/>
<evidence type="ECO:0000256" key="3">
    <source>
        <dbReference type="ARBA" id="ARBA00022679"/>
    </source>
</evidence>
<keyword evidence="2 4" id="KW-0328">Glycosyltransferase</keyword>
<dbReference type="EC" id="2.4.1.-" evidence="5"/>
<evidence type="ECO:0000256" key="2">
    <source>
        <dbReference type="ARBA" id="ARBA00022676"/>
    </source>
</evidence>
<dbReference type="CDD" id="cd03784">
    <property type="entry name" value="GT1_Gtf-like"/>
    <property type="match status" value="1"/>
</dbReference>
<proteinExistence type="inferred from homology"/>
<keyword evidence="3 4" id="KW-0808">Transferase</keyword>
<dbReference type="FunFam" id="3.40.50.2000:FF:000047">
    <property type="entry name" value="Glycosyltransferase"/>
    <property type="match status" value="1"/>
</dbReference>
<evidence type="ECO:0000256" key="1">
    <source>
        <dbReference type="ARBA" id="ARBA00009995"/>
    </source>
</evidence>
<evidence type="ECO:0000313" key="6">
    <source>
        <dbReference type="EnsemblPlants" id="AUR62003013-RA:cds"/>
    </source>
</evidence>
<keyword evidence="7" id="KW-1185">Reference proteome</keyword>
<dbReference type="OMA" id="DADQRSY"/>
<dbReference type="Gramene" id="AUR62003013-RA">
    <property type="protein sequence ID" value="AUR62003013-RA:cds"/>
    <property type="gene ID" value="AUR62003013"/>
</dbReference>
<dbReference type="PROSITE" id="PS00375">
    <property type="entry name" value="UDPGT"/>
    <property type="match status" value="1"/>
</dbReference>